<feature type="compositionally biased region" description="Basic and acidic residues" evidence="1">
    <location>
        <begin position="1"/>
        <end position="11"/>
    </location>
</feature>
<keyword evidence="2" id="KW-1133">Transmembrane helix</keyword>
<evidence type="ECO:0000256" key="2">
    <source>
        <dbReference type="SAM" id="Phobius"/>
    </source>
</evidence>
<gene>
    <name evidence="3" type="ORF">Tco025E_10234</name>
</gene>
<evidence type="ECO:0000313" key="3">
    <source>
        <dbReference type="EMBL" id="RNE95051.1"/>
    </source>
</evidence>
<dbReference type="AlphaFoldDB" id="A0A422MPB2"/>
<keyword evidence="2" id="KW-0812">Transmembrane</keyword>
<name>A0A422MPB2_9TRYP</name>
<comment type="caution">
    <text evidence="3">The sequence shown here is derived from an EMBL/GenBank/DDBJ whole genome shotgun (WGS) entry which is preliminary data.</text>
</comment>
<evidence type="ECO:0000256" key="1">
    <source>
        <dbReference type="SAM" id="MobiDB-lite"/>
    </source>
</evidence>
<feature type="transmembrane region" description="Helical" evidence="2">
    <location>
        <begin position="111"/>
        <end position="130"/>
    </location>
</feature>
<proteinExistence type="predicted"/>
<dbReference type="Proteomes" id="UP000284403">
    <property type="component" value="Unassembled WGS sequence"/>
</dbReference>
<accession>A0A422MPB2</accession>
<feature type="region of interest" description="Disordered" evidence="1">
    <location>
        <begin position="1"/>
        <end position="107"/>
    </location>
</feature>
<protein>
    <recommendedName>
        <fullName evidence="5">Mucin-associated surface protein (MASP)</fullName>
    </recommendedName>
</protein>
<evidence type="ECO:0000313" key="4">
    <source>
        <dbReference type="Proteomes" id="UP000284403"/>
    </source>
</evidence>
<sequence>MNIMDREEGGLHKWQGTQAGGATPQSPGSRVGGAGEAGVCPLTAAPEAVKEEEADALKGTAGRDASPQPQTDGQPQGGAAAQAATTTNSTSAAKAAPGDSDGSSTAASDSASLFAVLLLLAYAAAAAVVAA</sequence>
<dbReference type="GeneID" id="40323845"/>
<keyword evidence="4" id="KW-1185">Reference proteome</keyword>
<feature type="compositionally biased region" description="Low complexity" evidence="1">
    <location>
        <begin position="66"/>
        <end position="107"/>
    </location>
</feature>
<reference evidence="3 4" key="1">
    <citation type="journal article" date="2018" name="BMC Genomics">
        <title>Genomic comparison of Trypanosoma conorhini and Trypanosoma rangeli to Trypanosoma cruzi strains of high and low virulence.</title>
        <authorList>
            <person name="Bradwell K.R."/>
            <person name="Koparde V.N."/>
            <person name="Matveyev A.V."/>
            <person name="Serrano M.G."/>
            <person name="Alves J.M."/>
            <person name="Parikh H."/>
            <person name="Huang B."/>
            <person name="Lee V."/>
            <person name="Espinosa-Alvarez O."/>
            <person name="Ortiz P.A."/>
            <person name="Costa-Martins A.G."/>
            <person name="Teixeira M.M."/>
            <person name="Buck G.A."/>
        </authorList>
    </citation>
    <scope>NUCLEOTIDE SEQUENCE [LARGE SCALE GENOMIC DNA]</scope>
    <source>
        <strain evidence="3 4">025E</strain>
    </source>
</reference>
<keyword evidence="2" id="KW-0472">Membrane</keyword>
<organism evidence="3 4">
    <name type="scientific">Trypanosoma conorhini</name>
    <dbReference type="NCBI Taxonomy" id="83891"/>
    <lineage>
        <taxon>Eukaryota</taxon>
        <taxon>Discoba</taxon>
        <taxon>Euglenozoa</taxon>
        <taxon>Kinetoplastea</taxon>
        <taxon>Metakinetoplastina</taxon>
        <taxon>Trypanosomatida</taxon>
        <taxon>Trypanosomatidae</taxon>
        <taxon>Trypanosoma</taxon>
    </lineage>
</organism>
<dbReference type="RefSeq" id="XP_029222905.1">
    <property type="nucleotide sequence ID" value="XM_029377017.1"/>
</dbReference>
<dbReference type="EMBL" id="MKKU01001540">
    <property type="protein sequence ID" value="RNE95051.1"/>
    <property type="molecule type" value="Genomic_DNA"/>
</dbReference>
<evidence type="ECO:0008006" key="5">
    <source>
        <dbReference type="Google" id="ProtNLM"/>
    </source>
</evidence>